<dbReference type="PROSITE" id="PS51186">
    <property type="entry name" value="GNAT"/>
    <property type="match status" value="1"/>
</dbReference>
<dbReference type="InterPro" id="IPR041380">
    <property type="entry name" value="Acetyltransf_17"/>
</dbReference>
<keyword evidence="7" id="KW-1185">Reference proteome</keyword>
<evidence type="ECO:0000256" key="3">
    <source>
        <dbReference type="ARBA" id="ARBA00023315"/>
    </source>
</evidence>
<feature type="binding site" evidence="4">
    <location>
        <begin position="106"/>
        <end position="108"/>
    </location>
    <ligand>
        <name>acetyl-CoA</name>
        <dbReference type="ChEBI" id="CHEBI:57288"/>
    </ligand>
</feature>
<evidence type="ECO:0000259" key="5">
    <source>
        <dbReference type="PROSITE" id="PS51186"/>
    </source>
</evidence>
<comment type="similarity">
    <text evidence="1 4">Belongs to the acetyltransferase Eis family.</text>
</comment>
<dbReference type="InterPro" id="IPR000182">
    <property type="entry name" value="GNAT_dom"/>
</dbReference>
<evidence type="ECO:0000256" key="1">
    <source>
        <dbReference type="ARBA" id="ARBA00009213"/>
    </source>
</evidence>
<gene>
    <name evidence="6" type="ORF">FB465_3157</name>
</gene>
<dbReference type="InterPro" id="IPR025559">
    <property type="entry name" value="Eis_dom"/>
</dbReference>
<dbReference type="PANTHER" id="PTHR37817">
    <property type="entry name" value="N-ACETYLTRANSFERASE EIS"/>
    <property type="match status" value="1"/>
</dbReference>
<dbReference type="Pfam" id="PF13530">
    <property type="entry name" value="SCP2_2"/>
    <property type="match status" value="1"/>
</dbReference>
<keyword evidence="3 4" id="KW-0012">Acyltransferase</keyword>
<dbReference type="InterPro" id="IPR051554">
    <property type="entry name" value="Acetyltransferase_Eis"/>
</dbReference>
<dbReference type="InterPro" id="IPR036527">
    <property type="entry name" value="SCP2_sterol-bd_dom_sf"/>
</dbReference>
<evidence type="ECO:0000313" key="7">
    <source>
        <dbReference type="Proteomes" id="UP000318416"/>
    </source>
</evidence>
<dbReference type="GO" id="GO:0030649">
    <property type="term" value="P:aminoglycoside antibiotic catabolic process"/>
    <property type="evidence" value="ECO:0007669"/>
    <property type="project" value="TreeGrafter"/>
</dbReference>
<comment type="caution">
    <text evidence="4">Lacks conserved residue(s) required for the propagation of feature annotation.</text>
</comment>
<dbReference type="Pfam" id="PF13527">
    <property type="entry name" value="Acetyltransf_9"/>
    <property type="match status" value="1"/>
</dbReference>
<proteinExistence type="inferred from homology"/>
<dbReference type="Pfam" id="PF17668">
    <property type="entry name" value="Acetyltransf_17"/>
    <property type="match status" value="1"/>
</dbReference>
<comment type="caution">
    <text evidence="6">The sequence shown here is derived from an EMBL/GenBank/DDBJ whole genome shotgun (WGS) entry which is preliminary data.</text>
</comment>
<comment type="subunit">
    <text evidence="4">Homohexamer; trimer of dimers.</text>
</comment>
<dbReference type="PANTHER" id="PTHR37817:SF1">
    <property type="entry name" value="N-ACETYLTRANSFERASE EIS"/>
    <property type="match status" value="1"/>
</dbReference>
<keyword evidence="2 4" id="KW-0808">Transferase</keyword>
<dbReference type="Gene3D" id="3.30.1050.10">
    <property type="entry name" value="SCP2 sterol-binding domain"/>
    <property type="match status" value="1"/>
</dbReference>
<feature type="active site" description="Proton acceptor; via carboxylate" evidence="4">
    <location>
        <position position="438"/>
    </location>
</feature>
<dbReference type="InterPro" id="IPR022902">
    <property type="entry name" value="NAcTrfase_Eis"/>
</dbReference>
<dbReference type="SUPFAM" id="SSF55718">
    <property type="entry name" value="SCP-like"/>
    <property type="match status" value="1"/>
</dbReference>
<feature type="binding site" evidence="4">
    <location>
        <begin position="114"/>
        <end position="119"/>
    </location>
    <ligand>
        <name>acetyl-CoA</name>
        <dbReference type="ChEBI" id="CHEBI:57288"/>
    </ligand>
</feature>
<reference evidence="6 7" key="1">
    <citation type="submission" date="2019-06" db="EMBL/GenBank/DDBJ databases">
        <title>Sequencing the genomes of 1000 actinobacteria strains.</title>
        <authorList>
            <person name="Klenk H.-P."/>
        </authorList>
    </citation>
    <scope>NUCLEOTIDE SEQUENCE [LARGE SCALE GENOMIC DNA]</scope>
    <source>
        <strain evidence="6 7">DSM 41649</strain>
    </source>
</reference>
<evidence type="ECO:0000256" key="4">
    <source>
        <dbReference type="HAMAP-Rule" id="MF_01812"/>
    </source>
</evidence>
<dbReference type="HAMAP" id="MF_01812">
    <property type="entry name" value="Eis"/>
    <property type="match status" value="1"/>
</dbReference>
<evidence type="ECO:0000256" key="2">
    <source>
        <dbReference type="ARBA" id="ARBA00022679"/>
    </source>
</evidence>
<organism evidence="6 7">
    <name type="scientific">Kitasatospora atroaurantiaca</name>
    <dbReference type="NCBI Taxonomy" id="285545"/>
    <lineage>
        <taxon>Bacteria</taxon>
        <taxon>Bacillati</taxon>
        <taxon>Actinomycetota</taxon>
        <taxon>Actinomycetes</taxon>
        <taxon>Kitasatosporales</taxon>
        <taxon>Streptomycetaceae</taxon>
        <taxon>Kitasatospora</taxon>
    </lineage>
</organism>
<sequence length="438" mass="48150">MPWREGPSYRGWMGKDVHGRTGQDIDIRYITEDEIPLWDRAVARGFMRPHVADGSEFRRLQFEPGRWFGAFDESDGGRCVATFRSFDTELTVPGGATFQVDAITGVTVNATHRRRGLLTTMMSRDLEAARERGSAAAILIAAEYNIYGRYGFGPATRGNGWNIDLARAGGLRAGLPETPGGRIDFVTMEEVRKFGPELHERWRLTQPGAIGRTPLWWRLQTGEVTLPGFDWKEPFAALHRDAEGDVTGLIVYRVDDNWDGGYPNCTLTVASFLALDRATATALWRFALSVDWVRKVVVEYLGQDDPLPLLLNDPRGATPHAEDYDFMWLRLLDVPAAFGARTYGAPGRVVLQVSDPAGYAEGRWALEAAADGTGRCTATDDAPDLELGVSELGSLYLGAETVSRLAAASLVTELRPGAAADADLLLRTPLRAFNPDGF</sequence>
<evidence type="ECO:0000313" key="6">
    <source>
        <dbReference type="EMBL" id="TWE18108.1"/>
    </source>
</evidence>
<dbReference type="AlphaFoldDB" id="A0A561ER68"/>
<dbReference type="InterPro" id="IPR016181">
    <property type="entry name" value="Acyl_CoA_acyltransferase"/>
</dbReference>
<dbReference type="SUPFAM" id="SSF55729">
    <property type="entry name" value="Acyl-CoA N-acyltransferases (Nat)"/>
    <property type="match status" value="1"/>
</dbReference>
<feature type="active site" description="Proton donor" evidence="4">
    <location>
        <position position="147"/>
    </location>
</feature>
<dbReference type="Proteomes" id="UP000318416">
    <property type="component" value="Unassembled WGS sequence"/>
</dbReference>
<dbReference type="EMBL" id="VIVR01000001">
    <property type="protein sequence ID" value="TWE18108.1"/>
    <property type="molecule type" value="Genomic_DNA"/>
</dbReference>
<dbReference type="Gene3D" id="3.40.630.30">
    <property type="match status" value="2"/>
</dbReference>
<name>A0A561ER68_9ACTN</name>
<feature type="domain" description="N-acetyltransferase" evidence="5">
    <location>
        <begin position="25"/>
        <end position="178"/>
    </location>
</feature>
<accession>A0A561ER68</accession>
<protein>
    <submittedName>
        <fullName evidence="6">Putative acetyltransferase</fullName>
    </submittedName>
</protein>
<dbReference type="NCBIfam" id="NF002367">
    <property type="entry name" value="PRK01346.1-4"/>
    <property type="match status" value="1"/>
</dbReference>
<dbReference type="GO" id="GO:0034069">
    <property type="term" value="F:aminoglycoside N-acetyltransferase activity"/>
    <property type="evidence" value="ECO:0007669"/>
    <property type="project" value="TreeGrafter"/>
</dbReference>